<dbReference type="PROSITE" id="PS50800">
    <property type="entry name" value="SAP"/>
    <property type="match status" value="1"/>
</dbReference>
<dbReference type="Gene3D" id="3.30.420.10">
    <property type="entry name" value="Ribonuclease H-like superfamily/Ribonuclease H"/>
    <property type="match status" value="1"/>
</dbReference>
<organism evidence="3 4">
    <name type="scientific">Phialemonium thermophilum</name>
    <dbReference type="NCBI Taxonomy" id="223376"/>
    <lineage>
        <taxon>Eukaryota</taxon>
        <taxon>Fungi</taxon>
        <taxon>Dikarya</taxon>
        <taxon>Ascomycota</taxon>
        <taxon>Pezizomycotina</taxon>
        <taxon>Sordariomycetes</taxon>
        <taxon>Sordariomycetidae</taxon>
        <taxon>Cephalothecales</taxon>
        <taxon>Cephalothecaceae</taxon>
        <taxon>Phialemonium</taxon>
    </lineage>
</organism>
<dbReference type="InterPro" id="IPR039197">
    <property type="entry name" value="Mrs1/Cce1"/>
</dbReference>
<feature type="compositionally biased region" description="Basic and acidic residues" evidence="1">
    <location>
        <begin position="100"/>
        <end position="111"/>
    </location>
</feature>
<feature type="region of interest" description="Disordered" evidence="1">
    <location>
        <begin position="98"/>
        <end position="121"/>
    </location>
</feature>
<gene>
    <name evidence="3" type="ORF">VTK73DRAFT_5029</name>
</gene>
<evidence type="ECO:0000256" key="1">
    <source>
        <dbReference type="SAM" id="MobiDB-lite"/>
    </source>
</evidence>
<dbReference type="PANTHER" id="PTHR28072">
    <property type="entry name" value="CRUCIFORM CUTTING ENDONUCLEASE 1, MITOCHONDRIAL-RELATED"/>
    <property type="match status" value="1"/>
</dbReference>
<dbReference type="Pfam" id="PF09159">
    <property type="entry name" value="Ydc2-catalyt"/>
    <property type="match status" value="1"/>
</dbReference>
<evidence type="ECO:0000313" key="4">
    <source>
        <dbReference type="Proteomes" id="UP001586593"/>
    </source>
</evidence>
<evidence type="ECO:0000313" key="3">
    <source>
        <dbReference type="EMBL" id="KAL1865850.1"/>
    </source>
</evidence>
<dbReference type="SUPFAM" id="SSF53098">
    <property type="entry name" value="Ribonuclease H-like"/>
    <property type="match status" value="1"/>
</dbReference>
<feature type="domain" description="SAP" evidence="2">
    <location>
        <begin position="4"/>
        <end position="38"/>
    </location>
</feature>
<dbReference type="InterPro" id="IPR015242">
    <property type="entry name" value="Ydc2_cat"/>
</dbReference>
<protein>
    <recommendedName>
        <fullName evidence="2">SAP domain-containing protein</fullName>
    </recommendedName>
</protein>
<comment type="caution">
    <text evidence="3">The sequence shown here is derived from an EMBL/GenBank/DDBJ whole genome shotgun (WGS) entry which is preliminary data.</text>
</comment>
<evidence type="ECO:0000259" key="2">
    <source>
        <dbReference type="PROSITE" id="PS50800"/>
    </source>
</evidence>
<dbReference type="InterPro" id="IPR012337">
    <property type="entry name" value="RNaseH-like_sf"/>
</dbReference>
<dbReference type="Proteomes" id="UP001586593">
    <property type="component" value="Unassembled WGS sequence"/>
</dbReference>
<proteinExistence type="predicted"/>
<keyword evidence="4" id="KW-1185">Reference proteome</keyword>
<dbReference type="CDD" id="cd16963">
    <property type="entry name" value="CCE1"/>
    <property type="match status" value="1"/>
</dbReference>
<name>A0ABR3WQJ9_9PEZI</name>
<reference evidence="3 4" key="1">
    <citation type="journal article" date="2024" name="Commun. Biol.">
        <title>Comparative genomic analysis of thermophilic fungi reveals convergent evolutionary adaptations and gene losses.</title>
        <authorList>
            <person name="Steindorff A.S."/>
            <person name="Aguilar-Pontes M.V."/>
            <person name="Robinson A.J."/>
            <person name="Andreopoulos B."/>
            <person name="LaButti K."/>
            <person name="Kuo A."/>
            <person name="Mondo S."/>
            <person name="Riley R."/>
            <person name="Otillar R."/>
            <person name="Haridas S."/>
            <person name="Lipzen A."/>
            <person name="Grimwood J."/>
            <person name="Schmutz J."/>
            <person name="Clum A."/>
            <person name="Reid I.D."/>
            <person name="Moisan M.C."/>
            <person name="Butler G."/>
            <person name="Nguyen T.T.M."/>
            <person name="Dewar K."/>
            <person name="Conant G."/>
            <person name="Drula E."/>
            <person name="Henrissat B."/>
            <person name="Hansel C."/>
            <person name="Singer S."/>
            <person name="Hutchinson M.I."/>
            <person name="de Vries R.P."/>
            <person name="Natvig D.O."/>
            <person name="Powell A.J."/>
            <person name="Tsang A."/>
            <person name="Grigoriev I.V."/>
        </authorList>
    </citation>
    <scope>NUCLEOTIDE SEQUENCE [LARGE SCALE GENOMIC DNA]</scope>
    <source>
        <strain evidence="3 4">ATCC 24622</strain>
    </source>
</reference>
<sequence length="341" mass="37509">MGPLRELSVHQLRTLALQCGIARSGTKGALIQRIQQVVRDHRPLDGGACILSIDLGIRNLAYCLITAPPGRPHSSRPLSVVHAWHALSLVPPACTAVGEKTTEEKKKRADGGDLDTSDVSPSILRPKLQQQEDFSPASLSEIAVGLVRDKLLPLQPTHVLVERQRFRSAGGPAVFEWTVRVNSLEAMLYATFGTLKALGHWDGIVAPVDPKRVASFLVEGEIEDAPQGADGQDIRLCSARSNKRTSREVKRQKMDLLGQWLSEGRVSMGNPQAKAMRTKYLDRWMRKGGKETRSGPDVKVQEAGSVDGLKKLDDVADSLLQGVSWLKWQENRSRLQATIRT</sequence>
<dbReference type="InterPro" id="IPR036397">
    <property type="entry name" value="RNaseH_sf"/>
</dbReference>
<accession>A0ABR3WQJ9</accession>
<dbReference type="EMBL" id="JAZHXJ010000282">
    <property type="protein sequence ID" value="KAL1865850.1"/>
    <property type="molecule type" value="Genomic_DNA"/>
</dbReference>
<dbReference type="PANTHER" id="PTHR28072:SF1">
    <property type="entry name" value="CRUCIFORM CUTTING ENDONUCLEASE 1, MITOCHONDRIAL-RELATED"/>
    <property type="match status" value="1"/>
</dbReference>
<dbReference type="InterPro" id="IPR003034">
    <property type="entry name" value="SAP_dom"/>
</dbReference>